<feature type="region of interest" description="Disordered" evidence="1">
    <location>
        <begin position="86"/>
        <end position="126"/>
    </location>
</feature>
<keyword evidence="4" id="KW-1185">Reference proteome</keyword>
<evidence type="ECO:0000256" key="2">
    <source>
        <dbReference type="SAM" id="Phobius"/>
    </source>
</evidence>
<sequence>MTRPDDGATTAGGEAVDDAAAAPPGGPAAAREEGRSPVMIGLGSFLVLASAALVLVLVAGDSAPLWMIGAWFVLALALSLVIGGTVPVAPGRRDRDYDRGNGTDPAITGEPREEQALQPRQARGPQ</sequence>
<feature type="transmembrane region" description="Helical" evidence="2">
    <location>
        <begin position="38"/>
        <end position="59"/>
    </location>
</feature>
<dbReference type="RefSeq" id="WP_087104600.1">
    <property type="nucleotide sequence ID" value="NZ_FWFG01000085.1"/>
</dbReference>
<evidence type="ECO:0000256" key="1">
    <source>
        <dbReference type="SAM" id="MobiDB-lite"/>
    </source>
</evidence>
<accession>A0A1X6X3M3</accession>
<reference evidence="3 4" key="1">
    <citation type="submission" date="2017-02" db="EMBL/GenBank/DDBJ databases">
        <authorList>
            <person name="Peterson S.W."/>
        </authorList>
    </citation>
    <scope>NUCLEOTIDE SEQUENCE [LARGE SCALE GENOMIC DNA]</scope>
    <source>
        <strain evidence="3 4">CIP104813</strain>
    </source>
</reference>
<gene>
    <name evidence="3" type="ORF">FM110_09860</name>
</gene>
<feature type="region of interest" description="Disordered" evidence="1">
    <location>
        <begin position="1"/>
        <end position="32"/>
    </location>
</feature>
<evidence type="ECO:0000313" key="3">
    <source>
        <dbReference type="EMBL" id="SLM93428.1"/>
    </source>
</evidence>
<organism evidence="3 4">
    <name type="scientific">Brachybacterium nesterenkovii</name>
    <dbReference type="NCBI Taxonomy" id="47847"/>
    <lineage>
        <taxon>Bacteria</taxon>
        <taxon>Bacillati</taxon>
        <taxon>Actinomycetota</taxon>
        <taxon>Actinomycetes</taxon>
        <taxon>Micrococcales</taxon>
        <taxon>Dermabacteraceae</taxon>
        <taxon>Brachybacterium</taxon>
    </lineage>
</organism>
<evidence type="ECO:0000313" key="4">
    <source>
        <dbReference type="Proteomes" id="UP000195981"/>
    </source>
</evidence>
<feature type="compositionally biased region" description="Low complexity" evidence="1">
    <location>
        <begin position="7"/>
        <end position="29"/>
    </location>
</feature>
<keyword evidence="2" id="KW-1133">Transmembrane helix</keyword>
<dbReference type="EMBL" id="FWFG01000085">
    <property type="protein sequence ID" value="SLM93428.1"/>
    <property type="molecule type" value="Genomic_DNA"/>
</dbReference>
<dbReference type="Proteomes" id="UP000195981">
    <property type="component" value="Unassembled WGS sequence"/>
</dbReference>
<feature type="compositionally biased region" description="Basic and acidic residues" evidence="1">
    <location>
        <begin position="91"/>
        <end position="101"/>
    </location>
</feature>
<protein>
    <submittedName>
        <fullName evidence="3">Uncharacterized protein</fullName>
    </submittedName>
</protein>
<name>A0A1X6X3M3_9MICO</name>
<dbReference type="AlphaFoldDB" id="A0A1X6X3M3"/>
<feature type="transmembrane region" description="Helical" evidence="2">
    <location>
        <begin position="65"/>
        <end position="89"/>
    </location>
</feature>
<keyword evidence="2" id="KW-0472">Membrane</keyword>
<proteinExistence type="predicted"/>
<keyword evidence="2" id="KW-0812">Transmembrane</keyword>